<dbReference type="EMBL" id="BSYO01000037">
    <property type="protein sequence ID" value="GMH29942.1"/>
    <property type="molecule type" value="Genomic_DNA"/>
</dbReference>
<proteinExistence type="predicted"/>
<dbReference type="Proteomes" id="UP001279734">
    <property type="component" value="Unassembled WGS sequence"/>
</dbReference>
<accession>A0AAD3TJG8</accession>
<gene>
    <name evidence="1" type="ORF">Nepgr_031785</name>
</gene>
<organism evidence="1 2">
    <name type="scientific">Nepenthes gracilis</name>
    <name type="common">Slender pitcher plant</name>
    <dbReference type="NCBI Taxonomy" id="150966"/>
    <lineage>
        <taxon>Eukaryota</taxon>
        <taxon>Viridiplantae</taxon>
        <taxon>Streptophyta</taxon>
        <taxon>Embryophyta</taxon>
        <taxon>Tracheophyta</taxon>
        <taxon>Spermatophyta</taxon>
        <taxon>Magnoliopsida</taxon>
        <taxon>eudicotyledons</taxon>
        <taxon>Gunneridae</taxon>
        <taxon>Pentapetalae</taxon>
        <taxon>Caryophyllales</taxon>
        <taxon>Nepenthaceae</taxon>
        <taxon>Nepenthes</taxon>
    </lineage>
</organism>
<protein>
    <submittedName>
        <fullName evidence="1">Uncharacterized protein</fullName>
    </submittedName>
</protein>
<comment type="caution">
    <text evidence="1">The sequence shown here is derived from an EMBL/GenBank/DDBJ whole genome shotgun (WGS) entry which is preliminary data.</text>
</comment>
<evidence type="ECO:0000313" key="1">
    <source>
        <dbReference type="EMBL" id="GMH29942.1"/>
    </source>
</evidence>
<name>A0AAD3TJG8_NEPGR</name>
<dbReference type="AlphaFoldDB" id="A0AAD3TJG8"/>
<evidence type="ECO:0000313" key="2">
    <source>
        <dbReference type="Proteomes" id="UP001279734"/>
    </source>
</evidence>
<sequence length="77" mass="8371">MIHVPIAKVDNFVFASGSRPRLLCCRELLLVPSGRPTSYHVDDPRSHSVPGGSALPSPAVPEAVPGLCRKRLRCLLR</sequence>
<reference evidence="1" key="1">
    <citation type="submission" date="2023-05" db="EMBL/GenBank/DDBJ databases">
        <title>Nepenthes gracilis genome sequencing.</title>
        <authorList>
            <person name="Fukushima K."/>
        </authorList>
    </citation>
    <scope>NUCLEOTIDE SEQUENCE</scope>
    <source>
        <strain evidence="1">SING2019-196</strain>
    </source>
</reference>
<keyword evidence="2" id="KW-1185">Reference proteome</keyword>